<comment type="caution">
    <text evidence="4">The sequence shown here is derived from an EMBL/GenBank/DDBJ whole genome shotgun (WGS) entry which is preliminary data.</text>
</comment>
<dbReference type="Proteomes" id="UP001575181">
    <property type="component" value="Unassembled WGS sequence"/>
</dbReference>
<keyword evidence="2" id="KW-0472">Membrane</keyword>
<name>A0ABV4TTX7_9GAMM</name>
<dbReference type="EMBL" id="JBGUAW010000003">
    <property type="protein sequence ID" value="MFA9460089.1"/>
    <property type="molecule type" value="Genomic_DNA"/>
</dbReference>
<dbReference type="CDD" id="cd08829">
    <property type="entry name" value="SPFH_paraslipin"/>
    <property type="match status" value="1"/>
</dbReference>
<dbReference type="PANTHER" id="PTHR43327">
    <property type="entry name" value="STOMATIN-LIKE PROTEIN 2, MITOCHONDRIAL"/>
    <property type="match status" value="1"/>
</dbReference>
<evidence type="ECO:0000313" key="5">
    <source>
        <dbReference type="Proteomes" id="UP001575181"/>
    </source>
</evidence>
<feature type="domain" description="Band 7" evidence="3">
    <location>
        <begin position="24"/>
        <end position="206"/>
    </location>
</feature>
<dbReference type="RefSeq" id="WP_373654878.1">
    <property type="nucleotide sequence ID" value="NZ_JBGUAW010000003.1"/>
</dbReference>
<reference evidence="4 5" key="1">
    <citation type="submission" date="2024-08" db="EMBL/GenBank/DDBJ databases">
        <title>Whole-genome sequencing of halo(alkali)philic microorganisms from hypersaline lakes.</title>
        <authorList>
            <person name="Sorokin D.Y."/>
            <person name="Merkel A.Y."/>
            <person name="Messina E."/>
            <person name="Yakimov M."/>
        </authorList>
    </citation>
    <scope>NUCLEOTIDE SEQUENCE [LARGE SCALE GENOMIC DNA]</scope>
    <source>
        <strain evidence="4 5">Cl-TMA</strain>
    </source>
</reference>
<accession>A0ABV4TTX7</accession>
<keyword evidence="2" id="KW-0812">Transmembrane</keyword>
<protein>
    <submittedName>
        <fullName evidence="4">SPFH domain-containing protein</fullName>
    </submittedName>
</protein>
<proteinExistence type="predicted"/>
<dbReference type="InterPro" id="IPR050710">
    <property type="entry name" value="Band7/mec-2_domain"/>
</dbReference>
<gene>
    <name evidence="4" type="ORF">ACERLL_04555</name>
</gene>
<comment type="subcellular location">
    <subcellularLocation>
        <location evidence="1">Membrane</location>
        <topology evidence="1">Single-pass membrane protein</topology>
    </subcellularLocation>
</comment>
<dbReference type="SUPFAM" id="SSF117892">
    <property type="entry name" value="Band 7/SPFH domain"/>
    <property type="match status" value="1"/>
</dbReference>
<dbReference type="InterPro" id="IPR036013">
    <property type="entry name" value="Band_7/SPFH_dom_sf"/>
</dbReference>
<feature type="transmembrane region" description="Helical" evidence="2">
    <location>
        <begin position="6"/>
        <end position="29"/>
    </location>
</feature>
<dbReference type="Pfam" id="PF01145">
    <property type="entry name" value="Band_7"/>
    <property type="match status" value="1"/>
</dbReference>
<evidence type="ECO:0000313" key="4">
    <source>
        <dbReference type="EMBL" id="MFA9460089.1"/>
    </source>
</evidence>
<dbReference type="InterPro" id="IPR001107">
    <property type="entry name" value="Band_7"/>
</dbReference>
<keyword evidence="5" id="KW-1185">Reference proteome</keyword>
<evidence type="ECO:0000256" key="2">
    <source>
        <dbReference type="SAM" id="Phobius"/>
    </source>
</evidence>
<sequence>MLDLSIGLIAALIIGIGIIAFIAQGLFIVQQSEAVVVERLGTYSRTLGPGINFLIPVLERARPIKIRRYESAGIGSKELQERVVEETKIDTRETVLNFPAQPVVTNDNVSIQIDGALYFQIQSPKEAVYEVENLIQAVEVLAKTTLRAVVGARELDTLFSSRDEINNELQSVMDDAGNKWGVKVNRVEIQDITLPEEVEDAMRQVMTAERKRRATVTEANGYKEAQIKEAEGDKEAAIQRAEGEKGAIEKVLSAGQEMQKDIDPQMVISYLIAQRYMEKLPEIAKDGERVLVPYEATGLLGSLESIQGLFPGAGIPGSNGGKTAG</sequence>
<dbReference type="PANTHER" id="PTHR43327:SF10">
    <property type="entry name" value="STOMATIN-LIKE PROTEIN 2, MITOCHONDRIAL"/>
    <property type="match status" value="1"/>
</dbReference>
<dbReference type="Gene3D" id="3.30.479.30">
    <property type="entry name" value="Band 7 domain"/>
    <property type="match status" value="1"/>
</dbReference>
<evidence type="ECO:0000259" key="3">
    <source>
        <dbReference type="SMART" id="SM00244"/>
    </source>
</evidence>
<evidence type="ECO:0000256" key="1">
    <source>
        <dbReference type="ARBA" id="ARBA00004167"/>
    </source>
</evidence>
<dbReference type="SMART" id="SM00244">
    <property type="entry name" value="PHB"/>
    <property type="match status" value="1"/>
</dbReference>
<keyword evidence="2" id="KW-1133">Transmembrane helix</keyword>
<organism evidence="4 5">
    <name type="scientific">Thiohalorhabdus methylotrophus</name>
    <dbReference type="NCBI Taxonomy" id="3242694"/>
    <lineage>
        <taxon>Bacteria</taxon>
        <taxon>Pseudomonadati</taxon>
        <taxon>Pseudomonadota</taxon>
        <taxon>Gammaproteobacteria</taxon>
        <taxon>Thiohalorhabdales</taxon>
        <taxon>Thiohalorhabdaceae</taxon>
        <taxon>Thiohalorhabdus</taxon>
    </lineage>
</organism>